<sequence length="145" mass="15581">MDGWKSWKRAENSFLTAWYQRVTESYVATWFFGVFQSSRMSTSTATGGGGGGGGGGVGGGGGGGGGSGGGGVGGALTLMGCVREASPPPQNHHHHHQNQPRTLGLGEYSAQNSVDPLPKGRNHHRTMRYLLVRFLPFFFFFYERR</sequence>
<dbReference type="AlphaFoldDB" id="A0AA40G4X7"/>
<comment type="caution">
    <text evidence="2">The sequence shown here is derived from an EMBL/GenBank/DDBJ whole genome shotgun (WGS) entry which is preliminary data.</text>
</comment>
<reference evidence="2" key="1">
    <citation type="submission" date="2021-10" db="EMBL/GenBank/DDBJ databases">
        <title>Melipona bicolor Genome sequencing and assembly.</title>
        <authorList>
            <person name="Araujo N.S."/>
            <person name="Arias M.C."/>
        </authorList>
    </citation>
    <scope>NUCLEOTIDE SEQUENCE</scope>
    <source>
        <strain evidence="2">USP_2M_L1-L4_2017</strain>
        <tissue evidence="2">Whole body</tissue>
    </source>
</reference>
<feature type="region of interest" description="Disordered" evidence="1">
    <location>
        <begin position="42"/>
        <end position="69"/>
    </location>
</feature>
<protein>
    <submittedName>
        <fullName evidence="2">Uncharacterized protein</fullName>
    </submittedName>
</protein>
<evidence type="ECO:0000313" key="2">
    <source>
        <dbReference type="EMBL" id="KAK1130989.1"/>
    </source>
</evidence>
<evidence type="ECO:0000256" key="1">
    <source>
        <dbReference type="SAM" id="MobiDB-lite"/>
    </source>
</evidence>
<evidence type="ECO:0000313" key="3">
    <source>
        <dbReference type="Proteomes" id="UP001177670"/>
    </source>
</evidence>
<keyword evidence="3" id="KW-1185">Reference proteome</keyword>
<feature type="region of interest" description="Disordered" evidence="1">
    <location>
        <begin position="81"/>
        <end position="103"/>
    </location>
</feature>
<feature type="compositionally biased region" description="Gly residues" evidence="1">
    <location>
        <begin position="46"/>
        <end position="69"/>
    </location>
</feature>
<dbReference type="EMBL" id="JAHYIQ010000006">
    <property type="protein sequence ID" value="KAK1130989.1"/>
    <property type="molecule type" value="Genomic_DNA"/>
</dbReference>
<dbReference type="Proteomes" id="UP001177670">
    <property type="component" value="Unassembled WGS sequence"/>
</dbReference>
<gene>
    <name evidence="2" type="ORF">K0M31_017292</name>
</gene>
<name>A0AA40G4X7_9HYME</name>
<organism evidence="2 3">
    <name type="scientific">Melipona bicolor</name>
    <dbReference type="NCBI Taxonomy" id="60889"/>
    <lineage>
        <taxon>Eukaryota</taxon>
        <taxon>Metazoa</taxon>
        <taxon>Ecdysozoa</taxon>
        <taxon>Arthropoda</taxon>
        <taxon>Hexapoda</taxon>
        <taxon>Insecta</taxon>
        <taxon>Pterygota</taxon>
        <taxon>Neoptera</taxon>
        <taxon>Endopterygota</taxon>
        <taxon>Hymenoptera</taxon>
        <taxon>Apocrita</taxon>
        <taxon>Aculeata</taxon>
        <taxon>Apoidea</taxon>
        <taxon>Anthophila</taxon>
        <taxon>Apidae</taxon>
        <taxon>Melipona</taxon>
    </lineage>
</organism>
<proteinExistence type="predicted"/>
<accession>A0AA40G4X7</accession>